<keyword evidence="2" id="KW-1133">Transmembrane helix</keyword>
<reference evidence="3" key="1">
    <citation type="journal article" date="2021" name="Sci. Adv.">
        <title>The American lobster genome reveals insights on longevity, neural, and immune adaptations.</title>
        <authorList>
            <person name="Polinski J.M."/>
            <person name="Zimin A.V."/>
            <person name="Clark K.F."/>
            <person name="Kohn A.B."/>
            <person name="Sadowski N."/>
            <person name="Timp W."/>
            <person name="Ptitsyn A."/>
            <person name="Khanna P."/>
            <person name="Romanova D.Y."/>
            <person name="Williams P."/>
            <person name="Greenwood S.J."/>
            <person name="Moroz L.L."/>
            <person name="Walt D.R."/>
            <person name="Bodnar A.G."/>
        </authorList>
    </citation>
    <scope>NUCLEOTIDE SEQUENCE</scope>
    <source>
        <strain evidence="3">GMGI-L3</strain>
    </source>
</reference>
<protein>
    <submittedName>
        <fullName evidence="3">Uncharacterized protein</fullName>
    </submittedName>
</protein>
<keyword evidence="4" id="KW-1185">Reference proteome</keyword>
<proteinExistence type="predicted"/>
<feature type="compositionally biased region" description="Low complexity" evidence="1">
    <location>
        <begin position="174"/>
        <end position="205"/>
    </location>
</feature>
<name>A0A8J5MPQ4_HOMAM</name>
<dbReference type="Proteomes" id="UP000747542">
    <property type="component" value="Unassembled WGS sequence"/>
</dbReference>
<feature type="region of interest" description="Disordered" evidence="1">
    <location>
        <begin position="169"/>
        <end position="205"/>
    </location>
</feature>
<evidence type="ECO:0000256" key="1">
    <source>
        <dbReference type="SAM" id="MobiDB-lite"/>
    </source>
</evidence>
<accession>A0A8J5MPQ4</accession>
<evidence type="ECO:0000313" key="4">
    <source>
        <dbReference type="Proteomes" id="UP000747542"/>
    </source>
</evidence>
<keyword evidence="2" id="KW-0812">Transmembrane</keyword>
<sequence length="317" mass="34239">MRGGGFVVVPDTTVETREMDNTATVLKAVVATIWLLGVAHLTPATTNNECKLNKLPETKDQGTLYAFEDKKLKAWIRTVGTAVLNLSVGNAGGQSETIGNSSDIRLDKWNQIVIEQITGDDGYTYSVSILDNTKWNSSKKQFPRNYVFPSSPGSKIRWSTCPPDDLMDFVGQQSSPTSEPSSSTTLAAQTPASSTPSSCTPPSAESCSDKEFGSNAMFLALGCGSMALVIAFLACVYAIVIRRKYLRLLSERGKIDREGKLGPGDENFYDEWDNNYKSQAGNLGNCQLRQSSSDAVADPTIRPGSSCSIAISIYGEL</sequence>
<feature type="transmembrane region" description="Helical" evidence="2">
    <location>
        <begin position="216"/>
        <end position="240"/>
    </location>
</feature>
<dbReference type="AlphaFoldDB" id="A0A8J5MPQ4"/>
<organism evidence="3 4">
    <name type="scientific">Homarus americanus</name>
    <name type="common">American lobster</name>
    <dbReference type="NCBI Taxonomy" id="6706"/>
    <lineage>
        <taxon>Eukaryota</taxon>
        <taxon>Metazoa</taxon>
        <taxon>Ecdysozoa</taxon>
        <taxon>Arthropoda</taxon>
        <taxon>Crustacea</taxon>
        <taxon>Multicrustacea</taxon>
        <taxon>Malacostraca</taxon>
        <taxon>Eumalacostraca</taxon>
        <taxon>Eucarida</taxon>
        <taxon>Decapoda</taxon>
        <taxon>Pleocyemata</taxon>
        <taxon>Astacidea</taxon>
        <taxon>Nephropoidea</taxon>
        <taxon>Nephropidae</taxon>
        <taxon>Homarus</taxon>
    </lineage>
</organism>
<keyword evidence="2" id="KW-0472">Membrane</keyword>
<comment type="caution">
    <text evidence="3">The sequence shown here is derived from an EMBL/GenBank/DDBJ whole genome shotgun (WGS) entry which is preliminary data.</text>
</comment>
<dbReference type="EMBL" id="JAHLQT010034244">
    <property type="protein sequence ID" value="KAG7158947.1"/>
    <property type="molecule type" value="Genomic_DNA"/>
</dbReference>
<evidence type="ECO:0000256" key="2">
    <source>
        <dbReference type="SAM" id="Phobius"/>
    </source>
</evidence>
<gene>
    <name evidence="3" type="ORF">Hamer_G006328</name>
</gene>
<evidence type="ECO:0000313" key="3">
    <source>
        <dbReference type="EMBL" id="KAG7158947.1"/>
    </source>
</evidence>